<gene>
    <name evidence="1" type="ORF">GHT07_02030</name>
</gene>
<dbReference type="EMBL" id="WJBU01000002">
    <property type="protein sequence ID" value="MRD46041.1"/>
    <property type="molecule type" value="Genomic_DNA"/>
</dbReference>
<comment type="caution">
    <text evidence="1">The sequence shown here is derived from an EMBL/GenBank/DDBJ whole genome shotgun (WGS) entry which is preliminary data.</text>
</comment>
<reference evidence="1 2" key="1">
    <citation type="submission" date="2019-11" db="EMBL/GenBank/DDBJ databases">
        <title>Caenimonas koreensis gen. nov., sp. nov., isolated from activated sludge.</title>
        <authorList>
            <person name="Seung H.R."/>
        </authorList>
    </citation>
    <scope>NUCLEOTIDE SEQUENCE [LARGE SCALE GENOMIC DNA]</scope>
    <source>
        <strain evidence="1 2">EMB320</strain>
    </source>
</reference>
<evidence type="ECO:0000313" key="1">
    <source>
        <dbReference type="EMBL" id="MRD46041.1"/>
    </source>
</evidence>
<dbReference type="Proteomes" id="UP000487350">
    <property type="component" value="Unassembled WGS sequence"/>
</dbReference>
<name>A0A844B668_9BURK</name>
<accession>A0A844B668</accession>
<protein>
    <recommendedName>
        <fullName evidence="3">Sigma 54 modulation protein / S30EA ribosomal protein</fullName>
    </recommendedName>
</protein>
<evidence type="ECO:0000313" key="2">
    <source>
        <dbReference type="Proteomes" id="UP000487350"/>
    </source>
</evidence>
<dbReference type="RefSeq" id="WP_153583398.1">
    <property type="nucleotide sequence ID" value="NZ_WJBU01000002.1"/>
</dbReference>
<sequence>MNIDIRAGDLTPTQAREMSTTVRNALRDVGHRIARVVVRVSALAGKRHAARNCVIEVHMTDGHVEYVEERQRRLGSALRRAVRRAWQAAARWVALQLPKRQTLRLPRRQTH</sequence>
<evidence type="ECO:0008006" key="3">
    <source>
        <dbReference type="Google" id="ProtNLM"/>
    </source>
</evidence>
<proteinExistence type="predicted"/>
<keyword evidence="2" id="KW-1185">Reference proteome</keyword>
<dbReference type="AlphaFoldDB" id="A0A844B668"/>
<organism evidence="1 2">
    <name type="scientific">Caenimonas koreensis DSM 17982</name>
    <dbReference type="NCBI Taxonomy" id="1121255"/>
    <lineage>
        <taxon>Bacteria</taxon>
        <taxon>Pseudomonadati</taxon>
        <taxon>Pseudomonadota</taxon>
        <taxon>Betaproteobacteria</taxon>
        <taxon>Burkholderiales</taxon>
        <taxon>Comamonadaceae</taxon>
        <taxon>Caenimonas</taxon>
    </lineage>
</organism>